<dbReference type="AlphaFoldDB" id="Q3AP52"/>
<dbReference type="EMBL" id="CP000108">
    <property type="protein sequence ID" value="ABB29223.1"/>
    <property type="molecule type" value="Genomic_DNA"/>
</dbReference>
<dbReference type="SUPFAM" id="SSF56784">
    <property type="entry name" value="HAD-like"/>
    <property type="match status" value="1"/>
</dbReference>
<dbReference type="InterPro" id="IPR023214">
    <property type="entry name" value="HAD_sf"/>
</dbReference>
<dbReference type="KEGG" id="cch:Cag_1975"/>
<dbReference type="GO" id="GO:0008781">
    <property type="term" value="F:N-acylneuraminate cytidylyltransferase activity"/>
    <property type="evidence" value="ECO:0007669"/>
    <property type="project" value="TreeGrafter"/>
</dbReference>
<name>Q3AP52_CHLCH</name>
<accession>Q3AP52</accession>
<dbReference type="PANTHER" id="PTHR21485">
    <property type="entry name" value="HAD SUPERFAMILY MEMBERS CMAS AND KDSC"/>
    <property type="match status" value="1"/>
</dbReference>
<dbReference type="InterPro" id="IPR050793">
    <property type="entry name" value="CMP-NeuNAc_synthase"/>
</dbReference>
<organism evidence="1">
    <name type="scientific">Chlorobium chlorochromatii (strain CaD3)</name>
    <dbReference type="NCBI Taxonomy" id="340177"/>
    <lineage>
        <taxon>Bacteria</taxon>
        <taxon>Pseudomonadati</taxon>
        <taxon>Chlorobiota</taxon>
        <taxon>Chlorobiia</taxon>
        <taxon>Chlorobiales</taxon>
        <taxon>Chlorobiaceae</taxon>
        <taxon>Chlorobium/Pelodictyon group</taxon>
        <taxon>Chlorobium</taxon>
    </lineage>
</organism>
<reference evidence="1" key="1">
    <citation type="submission" date="2005-08" db="EMBL/GenBank/DDBJ databases">
        <title>Complete sequence of Chlorobium chlorochromatii CaD3.</title>
        <authorList>
            <person name="Copeland A."/>
            <person name="Lucas S."/>
            <person name="Lapidus A."/>
            <person name="Barry K."/>
            <person name="Detter J.C."/>
            <person name="Glavina T."/>
            <person name="Hammon N."/>
            <person name="Israni S."/>
            <person name="Pitluck S."/>
            <person name="Bryant D."/>
            <person name="Schmutz J."/>
            <person name="Larimer F."/>
            <person name="Land M."/>
            <person name="Kyrpides N."/>
            <person name="Ivanova N."/>
            <person name="Richardson P."/>
        </authorList>
    </citation>
    <scope>NUCLEOTIDE SEQUENCE [LARGE SCALE GENOMIC DNA]</scope>
    <source>
        <strain evidence="1">CaD3</strain>
    </source>
</reference>
<gene>
    <name evidence="1" type="ordered locus">Cag_1975</name>
</gene>
<dbReference type="Gene3D" id="3.40.50.1000">
    <property type="entry name" value="HAD superfamily/HAD-like"/>
    <property type="match status" value="1"/>
</dbReference>
<dbReference type="EC" id="3.1.3.45" evidence="1"/>
<dbReference type="InterPro" id="IPR036412">
    <property type="entry name" value="HAD-like_sf"/>
</dbReference>
<keyword evidence="1" id="KW-0378">Hydrolase</keyword>
<dbReference type="PANTHER" id="PTHR21485:SF3">
    <property type="entry name" value="N-ACYLNEURAMINATE CYTIDYLYLTRANSFERASE"/>
    <property type="match status" value="1"/>
</dbReference>
<dbReference type="HOGENOM" id="CLU_106694_1_0_10"/>
<dbReference type="GO" id="GO:0019143">
    <property type="term" value="F:3-deoxy-manno-octulosonate-8-phosphatase activity"/>
    <property type="evidence" value="ECO:0007669"/>
    <property type="project" value="UniProtKB-EC"/>
</dbReference>
<dbReference type="eggNOG" id="COG1778">
    <property type="taxonomic scope" value="Bacteria"/>
</dbReference>
<proteinExistence type="predicted"/>
<evidence type="ECO:0000313" key="1">
    <source>
        <dbReference type="EMBL" id="ABB29223.1"/>
    </source>
</evidence>
<protein>
    <submittedName>
        <fullName evidence="1">Putative 3-deoxy-D-manno-octulosonate 8-phosphate phosphatase</fullName>
        <ecNumber evidence="1">3.1.3.45</ecNumber>
    </submittedName>
</protein>
<sequence>MCAASSFTLNHYKPLSGFQFFGNDPSQADPSSRIDQALKGIQALLFPVDGILNGSKITFDHSGNELCTISVRDAIAIKEAVKLGLRIGVLSSRNAEGYRPMLEALGVQDLYLNGEHVFYSYDAFRHRHSLSNEECAYIGDDIGDIDVLAKVGLPATSIDGADYLRNRVAYISGFEGGKGCIRELVEEILTRQGKWPYIERPDEEDETAEE</sequence>
<dbReference type="STRING" id="340177.Cag_1975"/>